<dbReference type="PRINTS" id="PR00455">
    <property type="entry name" value="HTHTETR"/>
</dbReference>
<dbReference type="Pfam" id="PF00440">
    <property type="entry name" value="TetR_N"/>
    <property type="match status" value="1"/>
</dbReference>
<sequence length="185" mass="19746">MAPVTRPLRADARRNRECLLETAARAFATIGPDVPLESIAKDAGVGIGTLYRHFPTRGALIEAVYRNELCNLCEAAATLLRDLPADAALRAWMDRFVGYVATKRGLADALRAVASAGENPFAESRTRLLTTVGLLLEAGVAAGSVRTDVAAEDVLAAVHGLTLTATDPEQAHRLLDLLMDGLRSR</sequence>
<keyword evidence="7" id="KW-1185">Reference proteome</keyword>
<evidence type="ECO:0000313" key="6">
    <source>
        <dbReference type="EMBL" id="SHK92936.1"/>
    </source>
</evidence>
<dbReference type="GO" id="GO:0003700">
    <property type="term" value="F:DNA-binding transcription factor activity"/>
    <property type="evidence" value="ECO:0007669"/>
    <property type="project" value="TreeGrafter"/>
</dbReference>
<evidence type="ECO:0000313" key="7">
    <source>
        <dbReference type="Proteomes" id="UP000184363"/>
    </source>
</evidence>
<dbReference type="AlphaFoldDB" id="A0A1M6WH56"/>
<evidence type="ECO:0000256" key="4">
    <source>
        <dbReference type="PROSITE-ProRule" id="PRU00335"/>
    </source>
</evidence>
<dbReference type="SUPFAM" id="SSF48498">
    <property type="entry name" value="Tetracyclin repressor-like, C-terminal domain"/>
    <property type="match status" value="1"/>
</dbReference>
<name>A0A1M6WH56_PSETH</name>
<dbReference type="Gene3D" id="1.10.357.10">
    <property type="entry name" value="Tetracycline Repressor, domain 2"/>
    <property type="match status" value="1"/>
</dbReference>
<dbReference type="GO" id="GO:0000976">
    <property type="term" value="F:transcription cis-regulatory region binding"/>
    <property type="evidence" value="ECO:0007669"/>
    <property type="project" value="TreeGrafter"/>
</dbReference>
<dbReference type="EMBL" id="FRAP01000014">
    <property type="protein sequence ID" value="SHK92936.1"/>
    <property type="molecule type" value="Genomic_DNA"/>
</dbReference>
<keyword evidence="3" id="KW-0804">Transcription</keyword>
<dbReference type="Proteomes" id="UP000184363">
    <property type="component" value="Unassembled WGS sequence"/>
</dbReference>
<evidence type="ECO:0000256" key="2">
    <source>
        <dbReference type="ARBA" id="ARBA00023125"/>
    </source>
</evidence>
<keyword evidence="2 4" id="KW-0238">DNA-binding</keyword>
<dbReference type="PANTHER" id="PTHR30055">
    <property type="entry name" value="HTH-TYPE TRANSCRIPTIONAL REGULATOR RUTR"/>
    <property type="match status" value="1"/>
</dbReference>
<gene>
    <name evidence="6" type="ORF">SAMN05443637_114167</name>
</gene>
<dbReference type="InterPro" id="IPR001647">
    <property type="entry name" value="HTH_TetR"/>
</dbReference>
<dbReference type="InterPro" id="IPR036271">
    <property type="entry name" value="Tet_transcr_reg_TetR-rel_C_sf"/>
</dbReference>
<feature type="domain" description="HTH tetR-type" evidence="5">
    <location>
        <begin position="13"/>
        <end position="72"/>
    </location>
</feature>
<feature type="DNA-binding region" description="H-T-H motif" evidence="4">
    <location>
        <begin position="35"/>
        <end position="54"/>
    </location>
</feature>
<dbReference type="SUPFAM" id="SSF46689">
    <property type="entry name" value="Homeodomain-like"/>
    <property type="match status" value="1"/>
</dbReference>
<dbReference type="PROSITE" id="PS50977">
    <property type="entry name" value="HTH_TETR_2"/>
    <property type="match status" value="1"/>
</dbReference>
<reference evidence="6 7" key="1">
    <citation type="submission" date="2016-11" db="EMBL/GenBank/DDBJ databases">
        <authorList>
            <person name="Jaros S."/>
            <person name="Januszkiewicz K."/>
            <person name="Wedrychowicz H."/>
        </authorList>
    </citation>
    <scope>NUCLEOTIDE SEQUENCE [LARGE SCALE GENOMIC DNA]</scope>
    <source>
        <strain evidence="6 7">DSM 43832</strain>
    </source>
</reference>
<dbReference type="InterPro" id="IPR009057">
    <property type="entry name" value="Homeodomain-like_sf"/>
</dbReference>
<dbReference type="Pfam" id="PF21597">
    <property type="entry name" value="TetR_C_43"/>
    <property type="match status" value="1"/>
</dbReference>
<protein>
    <submittedName>
        <fullName evidence="6">Transcriptional regulator, TetR family</fullName>
    </submittedName>
</protein>
<dbReference type="RefSeq" id="WP_234997401.1">
    <property type="nucleotide sequence ID" value="NZ_CALGVN010000014.1"/>
</dbReference>
<dbReference type="PANTHER" id="PTHR30055:SF234">
    <property type="entry name" value="HTH-TYPE TRANSCRIPTIONAL REGULATOR BETI"/>
    <property type="match status" value="1"/>
</dbReference>
<dbReference type="STRING" id="1848.SAMN05443637_114167"/>
<proteinExistence type="predicted"/>
<evidence type="ECO:0000256" key="1">
    <source>
        <dbReference type="ARBA" id="ARBA00023015"/>
    </source>
</evidence>
<accession>A0A1M6WH56</accession>
<organism evidence="6 7">
    <name type="scientific">Pseudonocardia thermophila</name>
    <dbReference type="NCBI Taxonomy" id="1848"/>
    <lineage>
        <taxon>Bacteria</taxon>
        <taxon>Bacillati</taxon>
        <taxon>Actinomycetota</taxon>
        <taxon>Actinomycetes</taxon>
        <taxon>Pseudonocardiales</taxon>
        <taxon>Pseudonocardiaceae</taxon>
        <taxon>Pseudonocardia</taxon>
    </lineage>
</organism>
<keyword evidence="1" id="KW-0805">Transcription regulation</keyword>
<dbReference type="InterPro" id="IPR049445">
    <property type="entry name" value="TetR_SbtR-like_C"/>
</dbReference>
<evidence type="ECO:0000259" key="5">
    <source>
        <dbReference type="PROSITE" id="PS50977"/>
    </source>
</evidence>
<dbReference type="InterPro" id="IPR050109">
    <property type="entry name" value="HTH-type_TetR-like_transc_reg"/>
</dbReference>
<evidence type="ECO:0000256" key="3">
    <source>
        <dbReference type="ARBA" id="ARBA00023163"/>
    </source>
</evidence>